<dbReference type="EMBL" id="BMUU01000006">
    <property type="protein sequence ID" value="GGY43557.1"/>
    <property type="molecule type" value="Genomic_DNA"/>
</dbReference>
<feature type="domain" description="Peptidase M24" evidence="1">
    <location>
        <begin position="19"/>
        <end position="163"/>
    </location>
</feature>
<name>A0ABQ3AB15_9ACTN</name>
<dbReference type="SUPFAM" id="SSF55920">
    <property type="entry name" value="Creatinase/aminopeptidase"/>
    <property type="match status" value="1"/>
</dbReference>
<evidence type="ECO:0000313" key="3">
    <source>
        <dbReference type="Proteomes" id="UP000600946"/>
    </source>
</evidence>
<comment type="caution">
    <text evidence="2">The sequence shown here is derived from an EMBL/GenBank/DDBJ whole genome shotgun (WGS) entry which is preliminary data.</text>
</comment>
<accession>A0ABQ3AB15</accession>
<evidence type="ECO:0000313" key="2">
    <source>
        <dbReference type="EMBL" id="GGY43557.1"/>
    </source>
</evidence>
<organism evidence="2 3">
    <name type="scientific">Streptomyces xanthochromogenes</name>
    <dbReference type="NCBI Taxonomy" id="67384"/>
    <lineage>
        <taxon>Bacteria</taxon>
        <taxon>Bacillati</taxon>
        <taxon>Actinomycetota</taxon>
        <taxon>Actinomycetes</taxon>
        <taxon>Kitasatosporales</taxon>
        <taxon>Streptomycetaceae</taxon>
        <taxon>Streptomyces</taxon>
    </lineage>
</organism>
<dbReference type="GO" id="GO:0004177">
    <property type="term" value="F:aminopeptidase activity"/>
    <property type="evidence" value="ECO:0007669"/>
    <property type="project" value="UniProtKB-KW"/>
</dbReference>
<dbReference type="InterPro" id="IPR036005">
    <property type="entry name" value="Creatinase/aminopeptidase-like"/>
</dbReference>
<dbReference type="Gene3D" id="3.90.230.10">
    <property type="entry name" value="Creatinase/methionine aminopeptidase superfamily"/>
    <property type="match status" value="1"/>
</dbReference>
<keyword evidence="2" id="KW-0378">Hydrolase</keyword>
<keyword evidence="3" id="KW-1185">Reference proteome</keyword>
<keyword evidence="2" id="KW-0031">Aminopeptidase</keyword>
<dbReference type="RefSeq" id="WP_229892824.1">
    <property type="nucleotide sequence ID" value="NZ_BMUU01000006.1"/>
</dbReference>
<dbReference type="InterPro" id="IPR050659">
    <property type="entry name" value="Peptidase_M24B"/>
</dbReference>
<dbReference type="Pfam" id="PF00557">
    <property type="entry name" value="Peptidase_M24"/>
    <property type="match status" value="1"/>
</dbReference>
<reference evidence="3" key="1">
    <citation type="journal article" date="2019" name="Int. J. Syst. Evol. Microbiol.">
        <title>The Global Catalogue of Microorganisms (GCM) 10K type strain sequencing project: providing services to taxonomists for standard genome sequencing and annotation.</title>
        <authorList>
            <consortium name="The Broad Institute Genomics Platform"/>
            <consortium name="The Broad Institute Genome Sequencing Center for Infectious Disease"/>
            <person name="Wu L."/>
            <person name="Ma J."/>
        </authorList>
    </citation>
    <scope>NUCLEOTIDE SEQUENCE [LARGE SCALE GENOMIC DNA]</scope>
    <source>
        <strain evidence="3">JCM 4594</strain>
    </source>
</reference>
<dbReference type="InterPro" id="IPR000994">
    <property type="entry name" value="Pept_M24"/>
</dbReference>
<dbReference type="PANTHER" id="PTHR46112">
    <property type="entry name" value="AMINOPEPTIDASE"/>
    <property type="match status" value="1"/>
</dbReference>
<protein>
    <submittedName>
        <fullName evidence="2">Aminopeptidase</fullName>
    </submittedName>
</protein>
<dbReference type="Proteomes" id="UP000600946">
    <property type="component" value="Unassembled WGS sequence"/>
</dbReference>
<evidence type="ECO:0000259" key="1">
    <source>
        <dbReference type="Pfam" id="PF00557"/>
    </source>
</evidence>
<dbReference type="GeneID" id="96292170"/>
<sequence>MAVPDRMDEQLRALGLVEGQRAARALFSEVTARGLIAPGWLESEVADRIRELAREMSPRVPRRPLPVVRSGPQCVLPGGQEPTDDRVIEPDDLVIADLGPMFAGYGTAFARTAVAGQDPDRLRLLDDLPRVFTAVREAFRAELPMTGAALYAEARTLATKAGWTLGGWHAGRLTDATPPARADAVRAEAWISPDNDRPLRRTTDGGRQAHWVLEIHLVDEHRGFGGAYTGLLDLA</sequence>
<gene>
    <name evidence="2" type="ORF">GCM10010326_42390</name>
</gene>
<dbReference type="PANTHER" id="PTHR46112:SF8">
    <property type="entry name" value="CYTOPLASMIC PEPTIDASE PEPQ-RELATED"/>
    <property type="match status" value="1"/>
</dbReference>
<proteinExistence type="predicted"/>
<keyword evidence="2" id="KW-0645">Protease</keyword>